<dbReference type="InterPro" id="IPR017071">
    <property type="entry name" value="TF_Spt5_eukaryote"/>
</dbReference>
<evidence type="ECO:0000256" key="2">
    <source>
        <dbReference type="ARBA" id="ARBA00006956"/>
    </source>
</evidence>
<dbReference type="Gene3D" id="3.30.70.940">
    <property type="entry name" value="NusG, N-terminal domain"/>
    <property type="match status" value="1"/>
</dbReference>
<dbReference type="GO" id="GO:0006357">
    <property type="term" value="P:regulation of transcription by RNA polymerase II"/>
    <property type="evidence" value="ECO:0007669"/>
    <property type="project" value="InterPro"/>
</dbReference>
<evidence type="ECO:0000256" key="6">
    <source>
        <dbReference type="ARBA" id="ARBA00022737"/>
    </source>
</evidence>
<dbReference type="InterPro" id="IPR036735">
    <property type="entry name" value="NGN_dom_sf"/>
</dbReference>
<feature type="region of interest" description="Disordered" evidence="12">
    <location>
        <begin position="687"/>
        <end position="713"/>
    </location>
</feature>
<keyword evidence="9 11" id="KW-0804">Transcription</keyword>
<name>A0AAD9K3E3_9ANNE</name>
<feature type="domain" description="KOW" evidence="14">
    <location>
        <begin position="1018"/>
        <end position="1045"/>
    </location>
</feature>
<dbReference type="InterPro" id="IPR005100">
    <property type="entry name" value="NGN-domain"/>
</dbReference>
<feature type="compositionally biased region" description="Low complexity" evidence="12">
    <location>
        <begin position="922"/>
        <end position="941"/>
    </location>
</feature>
<dbReference type="CDD" id="cd06086">
    <property type="entry name" value="KOW_Spt5_6"/>
    <property type="match status" value="1"/>
</dbReference>
<evidence type="ECO:0000256" key="5">
    <source>
        <dbReference type="ARBA" id="ARBA00022553"/>
    </source>
</evidence>
<dbReference type="InterPro" id="IPR041980">
    <property type="entry name" value="KOW_Spt5_6_metazoa"/>
</dbReference>
<sequence>MPSKNEDGYSDSEEESDGEGSGGGSPEGSAPGSPEGSGPGSDAGSDVEDEPEGEGLGALLEDEYDSEEDEDYDNQPKKKKRSSGFIIDEAEVDDDDDEYDEPDDQYEEIGVEVQRERDIIDSDATGPTAQDIENRRRRMEMWNQKDDDEIVDYFKKKYADTTAVVDRYGDGDGMSDEITQQGYLPGVKDPNLWLVKCRMGEEKSTAIALMRKFIAYQFSDEPLQIKSVIAKDGLKGYIYIEAFKQTHVKQAIEGVGNLRIGQGEVSDEMVPIKEMTDVLKVVKETAALKPKQWVRLKRGIFKDDLAQVDYVEASQNLVHLRLLPRIDYSRPRGALRSSQNEAEKRKKFRRPPQKLFDVDAIRGIGGDVSTDGDFLIFEGNRYSRKGFLFKSFAMSAIIAEGVTPTFAELEKFEEQPEAIALEVAPEITHTGDVKHNFVSGDMIEVCEGELIHLQGKVIGIDGNKITMLPKHEELKDPLEFPAHELRKSFKMGDHVKVLSGHYEGDTGLIVRVEENMVVLFSDLTMHELKVLPKDLQLCTEMATGVDSLGKFQFGDLVQIDPQTVGVIVRLERESFQVLNMFGKVSTIKQTMVTKKRDSRRAVALDAEHNNIQVKDVVKVIDGPHSREDPMVWILIWYNFVVSRSFVFLHSRLMTENGGIFVCKARNIVLAGGSRQSNSTPAVGTFIPMSPRISSPAHPSSGPNGGLTGAGRGRGIDKRDLEVIGQTVRITQGPFKGYIGIVKDATPSTCRVELHTNCKTISVDRTRIRPESGRAWGSASTRGDRTPGMHMTPMHGSRTPMYGSQTPLYDGSRTPYHGSQTPQHDGSMTPGRSSAWDPTNSNTPSRPNEFDYNFDESAPSPSYTPNLATPGYNPDTPSPHGPFTPQTPGSSFSPYSNLPTPSPTGVPAASPAGYVPSPGSMQGTPSPSGYPGTPSPMGYSPMTPGNPYTPQTPGTGMDIGAVEWVTPDIEVKVKETHDDPNLIHQIGVIRNISGGMCTLYIESEDKVVSVASEHLEPVRPQKGDKVKVIIGEQRDAMGSLLSIDNNDGVVKLDRDSISMLQLSHLCRMPADSD</sequence>
<evidence type="ECO:0000256" key="12">
    <source>
        <dbReference type="SAM" id="MobiDB-lite"/>
    </source>
</evidence>
<dbReference type="PANTHER" id="PTHR11125:SF7">
    <property type="entry name" value="TRANSCRIPTION ELONGATION FACTOR SPT5"/>
    <property type="match status" value="1"/>
</dbReference>
<keyword evidence="6" id="KW-0677">Repeat</keyword>
<comment type="subcellular location">
    <subcellularLocation>
        <location evidence="1 11">Nucleus</location>
    </subcellularLocation>
</comment>
<dbReference type="InterPro" id="IPR041978">
    <property type="entry name" value="KOW_Spt5_5"/>
</dbReference>
<feature type="domain" description="KOW" evidence="14">
    <location>
        <begin position="720"/>
        <end position="747"/>
    </location>
</feature>
<gene>
    <name evidence="16" type="ORF">LSH36_70g01015</name>
</gene>
<dbReference type="InterPro" id="IPR024945">
    <property type="entry name" value="Spt5_C_dom"/>
</dbReference>
<feature type="compositionally biased region" description="Acidic residues" evidence="12">
    <location>
        <begin position="8"/>
        <end position="18"/>
    </location>
</feature>
<dbReference type="GO" id="GO:0032784">
    <property type="term" value="P:regulation of DNA-templated transcription elongation"/>
    <property type="evidence" value="ECO:0007669"/>
    <property type="project" value="InterPro"/>
</dbReference>
<feature type="domain" description="KOW" evidence="14">
    <location>
        <begin position="488"/>
        <end position="515"/>
    </location>
</feature>
<comment type="caution">
    <text evidence="16">The sequence shown here is derived from an EMBL/GenBank/DDBJ whole genome shotgun (WGS) entry which is preliminary data.</text>
</comment>
<dbReference type="Pfam" id="PF23284">
    <property type="entry name" value="KOW2_Spt5"/>
    <property type="match status" value="1"/>
</dbReference>
<keyword evidence="8" id="KW-0010">Activator</keyword>
<dbReference type="GO" id="GO:0003729">
    <property type="term" value="F:mRNA binding"/>
    <property type="evidence" value="ECO:0007669"/>
    <property type="project" value="TreeGrafter"/>
</dbReference>
<feature type="domain" description="NusG-like N-terminal" evidence="13">
    <location>
        <begin position="189"/>
        <end position="282"/>
    </location>
</feature>
<feature type="domain" description="KOW" evidence="14">
    <location>
        <begin position="436"/>
        <end position="463"/>
    </location>
</feature>
<evidence type="ECO:0000256" key="1">
    <source>
        <dbReference type="ARBA" id="ARBA00004123"/>
    </source>
</evidence>
<dbReference type="InterPro" id="IPR014722">
    <property type="entry name" value="Rib_uL2_dom2"/>
</dbReference>
<dbReference type="SMART" id="SM00738">
    <property type="entry name" value="NGN"/>
    <property type="match status" value="1"/>
</dbReference>
<feature type="domain" description="KOW" evidence="14">
    <location>
        <begin position="287"/>
        <end position="314"/>
    </location>
</feature>
<dbReference type="InterPro" id="IPR057936">
    <property type="entry name" value="KOWx_Spt5"/>
</dbReference>
<dbReference type="EMBL" id="JAODUP010000070">
    <property type="protein sequence ID" value="KAK2164012.1"/>
    <property type="molecule type" value="Genomic_DNA"/>
</dbReference>
<dbReference type="Pfam" id="PF23288">
    <property type="entry name" value="KOW6_SPT5"/>
    <property type="match status" value="1"/>
</dbReference>
<organism evidence="16 17">
    <name type="scientific">Paralvinella palmiformis</name>
    <dbReference type="NCBI Taxonomy" id="53620"/>
    <lineage>
        <taxon>Eukaryota</taxon>
        <taxon>Metazoa</taxon>
        <taxon>Spiralia</taxon>
        <taxon>Lophotrochozoa</taxon>
        <taxon>Annelida</taxon>
        <taxon>Polychaeta</taxon>
        <taxon>Sedentaria</taxon>
        <taxon>Canalipalpata</taxon>
        <taxon>Terebellida</taxon>
        <taxon>Terebelliformia</taxon>
        <taxon>Alvinellidae</taxon>
        <taxon>Paralvinella</taxon>
    </lineage>
</organism>
<dbReference type="InterPro" id="IPR057934">
    <property type="entry name" value="KOW_Spt5_7"/>
</dbReference>
<dbReference type="CDD" id="cd06085">
    <property type="entry name" value="KOW_Spt5_5"/>
    <property type="match status" value="1"/>
</dbReference>
<dbReference type="Proteomes" id="UP001208570">
    <property type="component" value="Unassembled WGS sequence"/>
</dbReference>
<reference evidence="16" key="1">
    <citation type="journal article" date="2023" name="Mol. Biol. Evol.">
        <title>Third-Generation Sequencing Reveals the Adaptive Role of the Epigenome in Three Deep-Sea Polychaetes.</title>
        <authorList>
            <person name="Perez M."/>
            <person name="Aroh O."/>
            <person name="Sun Y."/>
            <person name="Lan Y."/>
            <person name="Juniper S.K."/>
            <person name="Young C.R."/>
            <person name="Angers B."/>
            <person name="Qian P.Y."/>
        </authorList>
    </citation>
    <scope>NUCLEOTIDE SEQUENCE</scope>
    <source>
        <strain evidence="16">P08H-3</strain>
    </source>
</reference>
<comment type="similarity">
    <text evidence="2 11">Belongs to the SPT5 family.</text>
</comment>
<dbReference type="Pfam" id="PF00467">
    <property type="entry name" value="KOW"/>
    <property type="match status" value="1"/>
</dbReference>
<feature type="compositionally biased region" description="Gly residues" evidence="12">
    <location>
        <begin position="702"/>
        <end position="712"/>
    </location>
</feature>
<dbReference type="CDD" id="cd09888">
    <property type="entry name" value="NGN_Euk"/>
    <property type="match status" value="1"/>
</dbReference>
<dbReference type="InterPro" id="IPR041973">
    <property type="entry name" value="KOW_Spt5_1"/>
</dbReference>
<dbReference type="CDD" id="cd06084">
    <property type="entry name" value="KOW_Spt5_4"/>
    <property type="match status" value="1"/>
</dbReference>
<dbReference type="InterPro" id="IPR041975">
    <property type="entry name" value="KOW_Spt5_2"/>
</dbReference>
<protein>
    <recommendedName>
        <fullName evidence="3 11">Transcription elongation factor SPT5</fullName>
    </recommendedName>
</protein>
<dbReference type="GO" id="GO:0006368">
    <property type="term" value="P:transcription elongation by RNA polymerase II"/>
    <property type="evidence" value="ECO:0007669"/>
    <property type="project" value="TreeGrafter"/>
</dbReference>
<evidence type="ECO:0000256" key="4">
    <source>
        <dbReference type="ARBA" id="ARBA00022491"/>
    </source>
</evidence>
<evidence type="ECO:0000259" key="13">
    <source>
        <dbReference type="SMART" id="SM00738"/>
    </source>
</evidence>
<keyword evidence="5" id="KW-0597">Phosphoprotein</keyword>
<dbReference type="Pfam" id="PF23042">
    <property type="entry name" value="KOW1_SPT5"/>
    <property type="match status" value="1"/>
</dbReference>
<dbReference type="Pfam" id="PF23291">
    <property type="entry name" value="KOW4_SPT5"/>
    <property type="match status" value="1"/>
</dbReference>
<evidence type="ECO:0000256" key="11">
    <source>
        <dbReference type="PIRNR" id="PIRNR036945"/>
    </source>
</evidence>
<feature type="region of interest" description="Disordered" evidence="12">
    <location>
        <begin position="768"/>
        <end position="953"/>
    </location>
</feature>
<dbReference type="CDD" id="cd06083">
    <property type="entry name" value="KOW_Spt5_3"/>
    <property type="match status" value="1"/>
</dbReference>
<dbReference type="PANTHER" id="PTHR11125">
    <property type="entry name" value="SUPPRESSOR OF TY 5"/>
    <property type="match status" value="1"/>
</dbReference>
<keyword evidence="17" id="KW-1185">Reference proteome</keyword>
<dbReference type="InterPro" id="IPR005824">
    <property type="entry name" value="KOW"/>
</dbReference>
<dbReference type="FunFam" id="3.30.70.940:FF:000005">
    <property type="entry name" value="Transcription elongation factor SPT5"/>
    <property type="match status" value="1"/>
</dbReference>
<dbReference type="Pfam" id="PF23037">
    <property type="entry name" value="KOWx_SPT5"/>
    <property type="match status" value="1"/>
</dbReference>
<dbReference type="InterPro" id="IPR039385">
    <property type="entry name" value="NGN_Euk"/>
</dbReference>
<dbReference type="SMART" id="SM00739">
    <property type="entry name" value="KOW"/>
    <property type="match status" value="5"/>
</dbReference>
<feature type="compositionally biased region" description="Acidic residues" evidence="12">
    <location>
        <begin position="88"/>
        <end position="103"/>
    </location>
</feature>
<keyword evidence="7" id="KW-0805">Transcription regulation</keyword>
<feature type="compositionally biased region" description="Acidic residues" evidence="12">
    <location>
        <begin position="60"/>
        <end position="73"/>
    </location>
</feature>
<evidence type="ECO:0000256" key="3">
    <source>
        <dbReference type="ARBA" id="ARBA00020181"/>
    </source>
</evidence>
<feature type="domain" description="Spt5 C-terminal" evidence="15">
    <location>
        <begin position="782"/>
        <end position="935"/>
    </location>
</feature>
<evidence type="ECO:0000256" key="7">
    <source>
        <dbReference type="ARBA" id="ARBA00023015"/>
    </source>
</evidence>
<dbReference type="Pfam" id="PF03439">
    <property type="entry name" value="Spt5-NGN"/>
    <property type="match status" value="1"/>
</dbReference>
<dbReference type="SUPFAM" id="SSF50104">
    <property type="entry name" value="Translation proteins SH3-like domain"/>
    <property type="match status" value="1"/>
</dbReference>
<dbReference type="CDD" id="cd06081">
    <property type="entry name" value="KOW_Spt5_1"/>
    <property type="match status" value="1"/>
</dbReference>
<evidence type="ECO:0000259" key="15">
    <source>
        <dbReference type="SMART" id="SM01104"/>
    </source>
</evidence>
<feature type="region of interest" description="Disordered" evidence="12">
    <location>
        <begin position="1"/>
        <end position="103"/>
    </location>
</feature>
<dbReference type="FunFam" id="2.30.30.30:FF:000016">
    <property type="entry name" value="Transcription elongation factor SPT5"/>
    <property type="match status" value="1"/>
</dbReference>
<dbReference type="Gene3D" id="2.30.30.30">
    <property type="match status" value="3"/>
</dbReference>
<accession>A0AAD9K3E3</accession>
<evidence type="ECO:0000256" key="10">
    <source>
        <dbReference type="ARBA" id="ARBA00023242"/>
    </source>
</evidence>
<dbReference type="InterPro" id="IPR039659">
    <property type="entry name" value="SPT5"/>
</dbReference>
<dbReference type="InterPro" id="IPR008991">
    <property type="entry name" value="Translation_prot_SH3-like_sf"/>
</dbReference>
<dbReference type="Pfam" id="PF23287">
    <property type="entry name" value="KOW7_SPT5"/>
    <property type="match status" value="1"/>
</dbReference>
<dbReference type="InterPro" id="IPR022581">
    <property type="entry name" value="Spt5_N"/>
</dbReference>
<dbReference type="FunFam" id="2.30.30.30:FF:000013">
    <property type="entry name" value="Transcription elongation factor SPT5"/>
    <property type="match status" value="1"/>
</dbReference>
<dbReference type="InterPro" id="IPR041976">
    <property type="entry name" value="KOW_Spt5_3"/>
</dbReference>
<dbReference type="InterPro" id="IPR006645">
    <property type="entry name" value="NGN-like_dom"/>
</dbReference>
<keyword evidence="4" id="KW-0678">Repressor</keyword>
<evidence type="ECO:0000313" key="16">
    <source>
        <dbReference type="EMBL" id="KAK2164012.1"/>
    </source>
</evidence>
<dbReference type="InterPro" id="IPR041977">
    <property type="entry name" value="KOW_Spt5_4"/>
</dbReference>
<evidence type="ECO:0000313" key="17">
    <source>
        <dbReference type="Proteomes" id="UP001208570"/>
    </source>
</evidence>
<dbReference type="GO" id="GO:0032044">
    <property type="term" value="C:DSIF complex"/>
    <property type="evidence" value="ECO:0007669"/>
    <property type="project" value="TreeGrafter"/>
</dbReference>
<keyword evidence="10 11" id="KW-0539">Nucleus</keyword>
<dbReference type="AlphaFoldDB" id="A0AAD9K3E3"/>
<dbReference type="SMART" id="SM01104">
    <property type="entry name" value="CTD"/>
    <property type="match status" value="1"/>
</dbReference>
<dbReference type="Pfam" id="PF11942">
    <property type="entry name" value="Spt5_N"/>
    <property type="match status" value="1"/>
</dbReference>
<dbReference type="PIRSF" id="PIRSF036945">
    <property type="entry name" value="Spt5"/>
    <property type="match status" value="1"/>
</dbReference>
<feature type="compositionally biased region" description="Polar residues" evidence="12">
    <location>
        <begin position="816"/>
        <end position="845"/>
    </location>
</feature>
<dbReference type="Pfam" id="PF23290">
    <property type="entry name" value="KOW5_SPT5"/>
    <property type="match status" value="1"/>
</dbReference>
<feature type="compositionally biased region" description="Polar residues" evidence="12">
    <location>
        <begin position="883"/>
        <end position="898"/>
    </location>
</feature>
<dbReference type="CDD" id="cd06082">
    <property type="entry name" value="KOW_Spt5_2"/>
    <property type="match status" value="1"/>
</dbReference>
<dbReference type="CDD" id="cd22541">
    <property type="entry name" value="SP5_N"/>
    <property type="match status" value="1"/>
</dbReference>
<proteinExistence type="inferred from homology"/>
<evidence type="ECO:0000259" key="14">
    <source>
        <dbReference type="SMART" id="SM00739"/>
    </source>
</evidence>
<evidence type="ECO:0000256" key="8">
    <source>
        <dbReference type="ARBA" id="ARBA00023159"/>
    </source>
</evidence>
<evidence type="ECO:0000256" key="9">
    <source>
        <dbReference type="ARBA" id="ARBA00023163"/>
    </source>
</evidence>